<sequence length="242" mass="28423">MEPTNINLKLGIKKEFELRVKGWDCPIQALEGLRPKSVDPTMKMSTFEKANNVKSDEELSENIRAEDKDEKKIREEVSEDSIIELEGKMKNQIVKDEEEYMSTCDSITEFEETWEMMLAIYNIEEHKWLKNLYNIRHMWSTTFNNDVFGVGLKVISRSESTNHALNWLGHLSTYLHIFVTNYEKNVVNKWRLSEEHEDFNSKQGGPTFTVKDSPILAQVSTITHKIYNIFERVSQRSWGIFY</sequence>
<evidence type="ECO:0000256" key="1">
    <source>
        <dbReference type="RuleBase" id="RU367018"/>
    </source>
</evidence>
<dbReference type="GO" id="GO:0006355">
    <property type="term" value="P:regulation of DNA-templated transcription"/>
    <property type="evidence" value="ECO:0007669"/>
    <property type="project" value="UniProtKB-UniRule"/>
</dbReference>
<keyword evidence="3" id="KW-1185">Reference proteome</keyword>
<dbReference type="PANTHER" id="PTHR31669:SF282">
    <property type="entry name" value="PROTEIN FAR1-RELATED SEQUENCE"/>
    <property type="match status" value="1"/>
</dbReference>
<accession>A0AAE1VY23</accession>
<protein>
    <recommendedName>
        <fullName evidence="1">Protein FAR1-RELATED SEQUENCE</fullName>
    </recommendedName>
</protein>
<keyword evidence="1" id="KW-0539">Nucleus</keyword>
<proteinExistence type="inferred from homology"/>
<reference evidence="2" key="1">
    <citation type="submission" date="2023-12" db="EMBL/GenBank/DDBJ databases">
        <title>Genome assembly of Anisodus tanguticus.</title>
        <authorList>
            <person name="Wang Y.-J."/>
        </authorList>
    </citation>
    <scope>NUCLEOTIDE SEQUENCE</scope>
    <source>
        <strain evidence="2">KB-2021</strain>
        <tissue evidence="2">Leaf</tissue>
    </source>
</reference>
<dbReference type="Proteomes" id="UP001291623">
    <property type="component" value="Unassembled WGS sequence"/>
</dbReference>
<keyword evidence="1" id="KW-0862">Zinc</keyword>
<comment type="subcellular location">
    <subcellularLocation>
        <location evidence="1">Nucleus</location>
    </subcellularLocation>
</comment>
<dbReference type="AlphaFoldDB" id="A0AAE1VY23"/>
<gene>
    <name evidence="2" type="ORF">RND71_001296</name>
</gene>
<dbReference type="GO" id="GO:0005634">
    <property type="term" value="C:nucleus"/>
    <property type="evidence" value="ECO:0007669"/>
    <property type="project" value="UniProtKB-SubCell"/>
</dbReference>
<organism evidence="2 3">
    <name type="scientific">Anisodus tanguticus</name>
    <dbReference type="NCBI Taxonomy" id="243964"/>
    <lineage>
        <taxon>Eukaryota</taxon>
        <taxon>Viridiplantae</taxon>
        <taxon>Streptophyta</taxon>
        <taxon>Embryophyta</taxon>
        <taxon>Tracheophyta</taxon>
        <taxon>Spermatophyta</taxon>
        <taxon>Magnoliopsida</taxon>
        <taxon>eudicotyledons</taxon>
        <taxon>Gunneridae</taxon>
        <taxon>Pentapetalae</taxon>
        <taxon>asterids</taxon>
        <taxon>lamiids</taxon>
        <taxon>Solanales</taxon>
        <taxon>Solanaceae</taxon>
        <taxon>Solanoideae</taxon>
        <taxon>Hyoscyameae</taxon>
        <taxon>Anisodus</taxon>
    </lineage>
</organism>
<comment type="function">
    <text evidence="1">Putative transcription activator involved in regulating light control of development.</text>
</comment>
<comment type="similarity">
    <text evidence="1">Belongs to the FHY3/FAR1 family.</text>
</comment>
<keyword evidence="1" id="KW-0479">Metal-binding</keyword>
<dbReference type="GO" id="GO:0008270">
    <property type="term" value="F:zinc ion binding"/>
    <property type="evidence" value="ECO:0007669"/>
    <property type="project" value="UniProtKB-UniRule"/>
</dbReference>
<dbReference type="PANTHER" id="PTHR31669">
    <property type="entry name" value="PROTEIN FAR1-RELATED SEQUENCE 10-RELATED"/>
    <property type="match status" value="1"/>
</dbReference>
<keyword evidence="1" id="KW-0863">Zinc-finger</keyword>
<dbReference type="InterPro" id="IPR031052">
    <property type="entry name" value="FHY3/FAR1"/>
</dbReference>
<evidence type="ECO:0000313" key="2">
    <source>
        <dbReference type="EMBL" id="KAK4379434.1"/>
    </source>
</evidence>
<evidence type="ECO:0000313" key="3">
    <source>
        <dbReference type="Proteomes" id="UP001291623"/>
    </source>
</evidence>
<dbReference type="EMBL" id="JAVYJV010000001">
    <property type="protein sequence ID" value="KAK4379434.1"/>
    <property type="molecule type" value="Genomic_DNA"/>
</dbReference>
<comment type="caution">
    <text evidence="2">The sequence shown here is derived from an EMBL/GenBank/DDBJ whole genome shotgun (WGS) entry which is preliminary data.</text>
</comment>
<name>A0AAE1VY23_9SOLA</name>